<evidence type="ECO:0000256" key="8">
    <source>
        <dbReference type="HAMAP-Rule" id="MF_00201"/>
    </source>
</evidence>
<gene>
    <name evidence="8" type="primary">recO</name>
    <name evidence="10" type="ORF">HD592_000927</name>
</gene>
<dbReference type="InterPro" id="IPR012340">
    <property type="entry name" value="NA-bd_OB-fold"/>
</dbReference>
<evidence type="ECO:0000259" key="9">
    <source>
        <dbReference type="Pfam" id="PF11967"/>
    </source>
</evidence>
<reference evidence="10" key="1">
    <citation type="submission" date="2020-08" db="EMBL/GenBank/DDBJ databases">
        <title>Sequencing the genomes of 1000 actinobacteria strains.</title>
        <authorList>
            <person name="Klenk H.-P."/>
        </authorList>
    </citation>
    <scope>NUCLEOTIDE SEQUENCE</scope>
    <source>
        <strain evidence="10">DSM 10695</strain>
    </source>
</reference>
<dbReference type="InterPro" id="IPR003717">
    <property type="entry name" value="RecO"/>
</dbReference>
<accession>A0A923E4S7</accession>
<evidence type="ECO:0000313" key="11">
    <source>
        <dbReference type="Proteomes" id="UP000617426"/>
    </source>
</evidence>
<dbReference type="PANTHER" id="PTHR33991">
    <property type="entry name" value="DNA REPAIR PROTEIN RECO"/>
    <property type="match status" value="1"/>
</dbReference>
<evidence type="ECO:0000256" key="5">
    <source>
        <dbReference type="ARBA" id="ARBA00023172"/>
    </source>
</evidence>
<proteinExistence type="inferred from homology"/>
<dbReference type="PANTHER" id="PTHR33991:SF1">
    <property type="entry name" value="DNA REPAIR PROTEIN RECO"/>
    <property type="match status" value="1"/>
</dbReference>
<evidence type="ECO:0000256" key="3">
    <source>
        <dbReference type="ARBA" id="ARBA00021310"/>
    </source>
</evidence>
<dbReference type="Pfam" id="PF02565">
    <property type="entry name" value="RecO_C"/>
    <property type="match status" value="1"/>
</dbReference>
<dbReference type="Pfam" id="PF11967">
    <property type="entry name" value="RecO_N"/>
    <property type="match status" value="1"/>
</dbReference>
<protein>
    <recommendedName>
        <fullName evidence="3 8">DNA repair protein RecO</fullName>
    </recommendedName>
    <alternativeName>
        <fullName evidence="7 8">Recombination protein O</fullName>
    </alternativeName>
</protein>
<comment type="caution">
    <text evidence="10">The sequence shown here is derived from an EMBL/GenBank/DDBJ whole genome shotgun (WGS) entry which is preliminary data.</text>
</comment>
<evidence type="ECO:0000256" key="1">
    <source>
        <dbReference type="ARBA" id="ARBA00003065"/>
    </source>
</evidence>
<dbReference type="GO" id="GO:0043590">
    <property type="term" value="C:bacterial nucleoid"/>
    <property type="evidence" value="ECO:0007669"/>
    <property type="project" value="TreeGrafter"/>
</dbReference>
<comment type="function">
    <text evidence="1 8">Involved in DNA repair and RecF pathway recombination.</text>
</comment>
<sequence>MLRTYRDEAIVLRTHKLGEADRIITLLTSDHGLVRAVAKGVRRTSSKFGSRLEPFGVVDVQLAKGRSLDTITQVEVIIAHGDLLAADFGLFARASVMAETAERLTQDSDEGARSQYLLLVGALFALSHVRHDPSLVLTSYLLRALAIAGWAPSFFDCAVCGAAGPHTSFSIHEGGAVCEDCRPAGCAAPSVEAMTLMGELLSGDWARADLSEVFARSEAHALVSSYAQWHVERRIRSLGVLERSR</sequence>
<feature type="domain" description="DNA replication/recombination mediator RecO N-terminal" evidence="9">
    <location>
        <begin position="4"/>
        <end position="77"/>
    </location>
</feature>
<keyword evidence="6 8" id="KW-0234">DNA repair</keyword>
<dbReference type="InterPro" id="IPR022572">
    <property type="entry name" value="DNA_rep/recomb_RecO_N"/>
</dbReference>
<comment type="similarity">
    <text evidence="2 8">Belongs to the RecO family.</text>
</comment>
<dbReference type="AlphaFoldDB" id="A0A923E4S7"/>
<name>A0A923E4S7_9ACTO</name>
<dbReference type="InterPro" id="IPR037278">
    <property type="entry name" value="ARFGAP/RecO"/>
</dbReference>
<evidence type="ECO:0000313" key="10">
    <source>
        <dbReference type="EMBL" id="MBB6334362.1"/>
    </source>
</evidence>
<dbReference type="SUPFAM" id="SSF57863">
    <property type="entry name" value="ArfGap/RecO-like zinc finger"/>
    <property type="match status" value="1"/>
</dbReference>
<dbReference type="GO" id="GO:0006302">
    <property type="term" value="P:double-strand break repair"/>
    <property type="evidence" value="ECO:0007669"/>
    <property type="project" value="TreeGrafter"/>
</dbReference>
<evidence type="ECO:0000256" key="4">
    <source>
        <dbReference type="ARBA" id="ARBA00022763"/>
    </source>
</evidence>
<dbReference type="GO" id="GO:0006310">
    <property type="term" value="P:DNA recombination"/>
    <property type="evidence" value="ECO:0007669"/>
    <property type="project" value="UniProtKB-UniRule"/>
</dbReference>
<evidence type="ECO:0000256" key="6">
    <source>
        <dbReference type="ARBA" id="ARBA00023204"/>
    </source>
</evidence>
<evidence type="ECO:0000256" key="2">
    <source>
        <dbReference type="ARBA" id="ARBA00007452"/>
    </source>
</evidence>
<dbReference type="InterPro" id="IPR042242">
    <property type="entry name" value="RecO_C"/>
</dbReference>
<keyword evidence="4 8" id="KW-0227">DNA damage</keyword>
<keyword evidence="5 8" id="KW-0233">DNA recombination</keyword>
<dbReference type="SUPFAM" id="SSF50249">
    <property type="entry name" value="Nucleic acid-binding proteins"/>
    <property type="match status" value="1"/>
</dbReference>
<dbReference type="HAMAP" id="MF_00201">
    <property type="entry name" value="RecO"/>
    <property type="match status" value="1"/>
</dbReference>
<dbReference type="Gene3D" id="2.40.50.140">
    <property type="entry name" value="Nucleic acid-binding proteins"/>
    <property type="match status" value="1"/>
</dbReference>
<keyword evidence="11" id="KW-1185">Reference proteome</keyword>
<evidence type="ECO:0000256" key="7">
    <source>
        <dbReference type="ARBA" id="ARBA00033409"/>
    </source>
</evidence>
<dbReference type="EMBL" id="JACHMK010000001">
    <property type="protein sequence ID" value="MBB6334362.1"/>
    <property type="molecule type" value="Genomic_DNA"/>
</dbReference>
<dbReference type="Proteomes" id="UP000617426">
    <property type="component" value="Unassembled WGS sequence"/>
</dbReference>
<organism evidence="10 11">
    <name type="scientific">Schaalia hyovaginalis</name>
    <dbReference type="NCBI Taxonomy" id="29316"/>
    <lineage>
        <taxon>Bacteria</taxon>
        <taxon>Bacillati</taxon>
        <taxon>Actinomycetota</taxon>
        <taxon>Actinomycetes</taxon>
        <taxon>Actinomycetales</taxon>
        <taxon>Actinomycetaceae</taxon>
        <taxon>Schaalia</taxon>
    </lineage>
</organism>
<dbReference type="NCBIfam" id="TIGR00613">
    <property type="entry name" value="reco"/>
    <property type="match status" value="1"/>
</dbReference>
<dbReference type="Gene3D" id="1.20.1440.120">
    <property type="entry name" value="Recombination protein O, C-terminal domain"/>
    <property type="match status" value="1"/>
</dbReference>